<keyword evidence="1" id="KW-0812">Transmembrane</keyword>
<feature type="transmembrane region" description="Helical" evidence="1">
    <location>
        <begin position="59"/>
        <end position="80"/>
    </location>
</feature>
<keyword evidence="1" id="KW-0472">Membrane</keyword>
<name>A0ABQ6FBV3_9RHOO</name>
<reference evidence="3" key="1">
    <citation type="journal article" date="2019" name="Int. J. Syst. Evol. Microbiol.">
        <title>The Global Catalogue of Microorganisms (GCM) 10K type strain sequencing project: providing services to taxonomists for standard genome sequencing and annotation.</title>
        <authorList>
            <consortium name="The Broad Institute Genomics Platform"/>
            <consortium name="The Broad Institute Genome Sequencing Center for Infectious Disease"/>
            <person name="Wu L."/>
            <person name="Ma J."/>
        </authorList>
    </citation>
    <scope>NUCLEOTIDE SEQUENCE [LARGE SCALE GENOMIC DNA]</scope>
    <source>
        <strain evidence="3">NBRC 102407</strain>
    </source>
</reference>
<sequence length="90" mass="9315">MSALLIFASTFALVLFLGLQQLNVAGNHRVLAMLTSAGISGANLVVLKSIPGPTDALDLAAYITGGPLGILVSMLIHPHLVRVFKGGRHG</sequence>
<accession>A0ABQ6FBV3</accession>
<protein>
    <submittedName>
        <fullName evidence="2">Uncharacterized protein</fullName>
    </submittedName>
</protein>
<organism evidence="2 3">
    <name type="scientific">Zoogloea oryzae</name>
    <dbReference type="NCBI Taxonomy" id="310767"/>
    <lineage>
        <taxon>Bacteria</taxon>
        <taxon>Pseudomonadati</taxon>
        <taxon>Pseudomonadota</taxon>
        <taxon>Betaproteobacteria</taxon>
        <taxon>Rhodocyclales</taxon>
        <taxon>Zoogloeaceae</taxon>
        <taxon>Zoogloea</taxon>
    </lineage>
</organism>
<keyword evidence="1" id="KW-1133">Transmembrane helix</keyword>
<keyword evidence="3" id="KW-1185">Reference proteome</keyword>
<dbReference type="Proteomes" id="UP001157167">
    <property type="component" value="Unassembled WGS sequence"/>
</dbReference>
<comment type="caution">
    <text evidence="2">The sequence shown here is derived from an EMBL/GenBank/DDBJ whole genome shotgun (WGS) entry which is preliminary data.</text>
</comment>
<dbReference type="RefSeq" id="WP_284187967.1">
    <property type="nucleotide sequence ID" value="NZ_BSPX01000029.1"/>
</dbReference>
<gene>
    <name evidence="2" type="ORF">GCM10007933_21420</name>
</gene>
<dbReference type="EMBL" id="BSPX01000029">
    <property type="protein sequence ID" value="GLT22682.1"/>
    <property type="molecule type" value="Genomic_DNA"/>
</dbReference>
<evidence type="ECO:0000313" key="2">
    <source>
        <dbReference type="EMBL" id="GLT22682.1"/>
    </source>
</evidence>
<evidence type="ECO:0000313" key="3">
    <source>
        <dbReference type="Proteomes" id="UP001157167"/>
    </source>
</evidence>
<proteinExistence type="predicted"/>
<evidence type="ECO:0000256" key="1">
    <source>
        <dbReference type="SAM" id="Phobius"/>
    </source>
</evidence>